<dbReference type="InterPro" id="IPR036874">
    <property type="entry name" value="Carbonic_anhydrase_sf"/>
</dbReference>
<dbReference type="EMBL" id="SNVI01000001">
    <property type="protein sequence ID" value="TFE44694.1"/>
    <property type="molecule type" value="Genomic_DNA"/>
</dbReference>
<dbReference type="GO" id="GO:0015976">
    <property type="term" value="P:carbon utilization"/>
    <property type="evidence" value="ECO:0007669"/>
    <property type="project" value="InterPro"/>
</dbReference>
<evidence type="ECO:0000256" key="7">
    <source>
        <dbReference type="PIRSR" id="PIRSR601765-1"/>
    </source>
</evidence>
<dbReference type="PANTHER" id="PTHR11002">
    <property type="entry name" value="CARBONIC ANHYDRASE"/>
    <property type="match status" value="1"/>
</dbReference>
<sequence>MTYPKRMLVENLAWSDEINNRDPAYFRRLASNQQPNVLWIGCSDSRVPEAITRAMPGEVFVHRNIANLVADNDESLASVLEYAVTVLQVEHVIVCGHHCCGGVQAALRPPAPELPNVNRRIGGIRRLSALHSAELRELPSFEARADRLAELNVLAQVQALQAMPLIQRAQRPVQIHGWIFSMHEGRLKALTGAPWTADYNVTAEAAAG</sequence>
<evidence type="ECO:0000256" key="5">
    <source>
        <dbReference type="ARBA" id="ARBA00023239"/>
    </source>
</evidence>
<feature type="binding site" evidence="7">
    <location>
        <position position="44"/>
    </location>
    <ligand>
        <name>Zn(2+)</name>
        <dbReference type="ChEBI" id="CHEBI:29105"/>
    </ligand>
</feature>
<comment type="catalytic activity">
    <reaction evidence="6 8">
        <text>hydrogencarbonate + H(+) = CO2 + H2O</text>
        <dbReference type="Rhea" id="RHEA:10748"/>
        <dbReference type="ChEBI" id="CHEBI:15377"/>
        <dbReference type="ChEBI" id="CHEBI:15378"/>
        <dbReference type="ChEBI" id="CHEBI:16526"/>
        <dbReference type="ChEBI" id="CHEBI:17544"/>
        <dbReference type="EC" id="4.2.1.1"/>
    </reaction>
</comment>
<protein>
    <recommendedName>
        <fullName evidence="2 8">Carbonic anhydrase</fullName>
        <ecNumber evidence="2 8">4.2.1.1</ecNumber>
    </recommendedName>
    <alternativeName>
        <fullName evidence="8">Carbonate dehydratase</fullName>
    </alternativeName>
</protein>
<evidence type="ECO:0000256" key="2">
    <source>
        <dbReference type="ARBA" id="ARBA00012925"/>
    </source>
</evidence>
<comment type="caution">
    <text evidence="9">The sequence shown here is derived from an EMBL/GenBank/DDBJ whole genome shotgun (WGS) entry which is preliminary data.</text>
</comment>
<proteinExistence type="inferred from homology"/>
<dbReference type="InterPro" id="IPR015892">
    <property type="entry name" value="Carbonic_anhydrase_CS"/>
</dbReference>
<gene>
    <name evidence="9" type="ORF">E2553_06465</name>
</gene>
<evidence type="ECO:0000256" key="6">
    <source>
        <dbReference type="ARBA" id="ARBA00048348"/>
    </source>
</evidence>
<comment type="cofactor">
    <cofactor evidence="7">
        <name>Zn(2+)</name>
        <dbReference type="ChEBI" id="CHEBI:29105"/>
    </cofactor>
    <text evidence="7">Binds 1 zinc ion per subunit.</text>
</comment>
<dbReference type="Proteomes" id="UP000297385">
    <property type="component" value="Unassembled WGS sequence"/>
</dbReference>
<comment type="function">
    <text evidence="8">Reversible hydration of carbon dioxide.</text>
</comment>
<dbReference type="PANTHER" id="PTHR11002:SF76">
    <property type="entry name" value="CARBONIC ANHYDRASE"/>
    <property type="match status" value="1"/>
</dbReference>
<organism evidence="9 10">
    <name type="scientific">Paraburkholderia dipogonis</name>
    <dbReference type="NCBI Taxonomy" id="1211383"/>
    <lineage>
        <taxon>Bacteria</taxon>
        <taxon>Pseudomonadati</taxon>
        <taxon>Pseudomonadota</taxon>
        <taxon>Betaproteobacteria</taxon>
        <taxon>Burkholderiales</taxon>
        <taxon>Burkholderiaceae</taxon>
        <taxon>Paraburkholderia</taxon>
    </lineage>
</organism>
<reference evidence="9 10" key="1">
    <citation type="submission" date="2019-03" db="EMBL/GenBank/DDBJ databases">
        <title>Complete Genome Sequence of Paraburkholderia dipogonis ICMP 19430T, a Nitrogen-fixing Symbiont of the South African Invasive Legume Dipogon lignosus in New Zealand.</title>
        <authorList>
            <person name="De Meyer S.E."/>
        </authorList>
    </citation>
    <scope>NUCLEOTIDE SEQUENCE [LARGE SCALE GENOMIC DNA]</scope>
    <source>
        <strain evidence="9 10">ICMP 19430</strain>
    </source>
</reference>
<keyword evidence="4 7" id="KW-0862">Zinc</keyword>
<dbReference type="CDD" id="cd00883">
    <property type="entry name" value="beta_CA_cladeA"/>
    <property type="match status" value="1"/>
</dbReference>
<evidence type="ECO:0000256" key="4">
    <source>
        <dbReference type="ARBA" id="ARBA00022833"/>
    </source>
</evidence>
<evidence type="ECO:0000256" key="8">
    <source>
        <dbReference type="RuleBase" id="RU003956"/>
    </source>
</evidence>
<evidence type="ECO:0000256" key="3">
    <source>
        <dbReference type="ARBA" id="ARBA00022723"/>
    </source>
</evidence>
<dbReference type="Pfam" id="PF00484">
    <property type="entry name" value="Pro_CA"/>
    <property type="match status" value="1"/>
</dbReference>
<dbReference type="GO" id="GO:0004089">
    <property type="term" value="F:carbonate dehydratase activity"/>
    <property type="evidence" value="ECO:0007669"/>
    <property type="project" value="UniProtKB-UniRule"/>
</dbReference>
<feature type="binding site" evidence="7">
    <location>
        <position position="97"/>
    </location>
    <ligand>
        <name>Zn(2+)</name>
        <dbReference type="ChEBI" id="CHEBI:29105"/>
    </ligand>
</feature>
<dbReference type="PROSITE" id="PS00705">
    <property type="entry name" value="PROK_CO2_ANHYDRASE_2"/>
    <property type="match status" value="1"/>
</dbReference>
<dbReference type="GO" id="GO:0008270">
    <property type="term" value="F:zinc ion binding"/>
    <property type="evidence" value="ECO:0007669"/>
    <property type="project" value="UniProtKB-UniRule"/>
</dbReference>
<dbReference type="InterPro" id="IPR001765">
    <property type="entry name" value="Carbonic_anhydrase"/>
</dbReference>
<dbReference type="Gene3D" id="3.40.1050.10">
    <property type="entry name" value="Carbonic anhydrase"/>
    <property type="match status" value="1"/>
</dbReference>
<feature type="binding site" evidence="7">
    <location>
        <position position="42"/>
    </location>
    <ligand>
        <name>Zn(2+)</name>
        <dbReference type="ChEBI" id="CHEBI:29105"/>
    </ligand>
</feature>
<evidence type="ECO:0000313" key="9">
    <source>
        <dbReference type="EMBL" id="TFE44694.1"/>
    </source>
</evidence>
<keyword evidence="5 8" id="KW-0456">Lyase</keyword>
<dbReference type="RefSeq" id="WP_134456496.1">
    <property type="nucleotide sequence ID" value="NZ_JBHMFL010000080.1"/>
</dbReference>
<dbReference type="SUPFAM" id="SSF53056">
    <property type="entry name" value="beta-carbonic anhydrase, cab"/>
    <property type="match status" value="1"/>
</dbReference>
<keyword evidence="3 7" id="KW-0479">Metal-binding</keyword>
<evidence type="ECO:0000256" key="1">
    <source>
        <dbReference type="ARBA" id="ARBA00006217"/>
    </source>
</evidence>
<comment type="similarity">
    <text evidence="1 8">Belongs to the beta-class carbonic anhydrase family.</text>
</comment>
<name>A0A4Y8N4M4_9BURK</name>
<feature type="binding site" evidence="7">
    <location>
        <position position="100"/>
    </location>
    <ligand>
        <name>Zn(2+)</name>
        <dbReference type="ChEBI" id="CHEBI:29105"/>
    </ligand>
</feature>
<accession>A0A4Y8N4M4</accession>
<dbReference type="SMART" id="SM00947">
    <property type="entry name" value="Pro_CA"/>
    <property type="match status" value="1"/>
</dbReference>
<dbReference type="EC" id="4.2.1.1" evidence="2 8"/>
<dbReference type="AlphaFoldDB" id="A0A4Y8N4M4"/>
<evidence type="ECO:0000313" key="10">
    <source>
        <dbReference type="Proteomes" id="UP000297385"/>
    </source>
</evidence>
<dbReference type="GeneID" id="97311248"/>